<evidence type="ECO:0000256" key="3">
    <source>
        <dbReference type="ARBA" id="ARBA00022519"/>
    </source>
</evidence>
<dbReference type="Pfam" id="PF03279">
    <property type="entry name" value="Lip_A_acyltrans"/>
    <property type="match status" value="1"/>
</dbReference>
<accession>A0A1I2K0M1</accession>
<dbReference type="PANTHER" id="PTHR30606:SF10">
    <property type="entry name" value="PHOSPHATIDYLINOSITOL MANNOSIDE ACYLTRANSFERASE"/>
    <property type="match status" value="1"/>
</dbReference>
<dbReference type="PANTHER" id="PTHR30606">
    <property type="entry name" value="LIPID A BIOSYNTHESIS LAUROYL ACYLTRANSFERASE"/>
    <property type="match status" value="1"/>
</dbReference>
<keyword evidence="5 7" id="KW-0472">Membrane</keyword>
<evidence type="ECO:0000256" key="4">
    <source>
        <dbReference type="ARBA" id="ARBA00022679"/>
    </source>
</evidence>
<dbReference type="CDD" id="cd07984">
    <property type="entry name" value="LPLAT_LABLAT-like"/>
    <property type="match status" value="1"/>
</dbReference>
<dbReference type="RefSeq" id="WP_093302244.1">
    <property type="nucleotide sequence ID" value="NZ_FOOH01000001.1"/>
</dbReference>
<dbReference type="GO" id="GO:0009247">
    <property type="term" value="P:glycolipid biosynthetic process"/>
    <property type="evidence" value="ECO:0007669"/>
    <property type="project" value="UniProtKB-ARBA"/>
</dbReference>
<sequence>MQAVVFWLAYPLLWLISILPFPLFYLVSDVVYFIVYYLIGYRKKTVTNNLKLVFPEKSTEEIIKIRKKFYSHMCDMFLEMIKSISISEEELKKRFVYTNLEELRRIEKLDKSIMLMCGHYASFEWLFALQLHDLKHSAFGIYKKIRNPGFDKLINDIRRRFGAELIQNSKASLRIANNQKEGIRGAYAMIADQSPRTSSYKFWTDFMGKKVPFYTGSERIATEFDMVVLYLHVEKVKRGHYKASLINISDNPAVTKNNQITLDYIQHLEKQIREKPEFYLWTHKRWKHVGKKIPENAVVR</sequence>
<keyword evidence="7" id="KW-0812">Transmembrane</keyword>
<organism evidence="8 9">
    <name type="scientific">Salegentibacter agarivorans</name>
    <dbReference type="NCBI Taxonomy" id="345907"/>
    <lineage>
        <taxon>Bacteria</taxon>
        <taxon>Pseudomonadati</taxon>
        <taxon>Bacteroidota</taxon>
        <taxon>Flavobacteriia</taxon>
        <taxon>Flavobacteriales</taxon>
        <taxon>Flavobacteriaceae</taxon>
        <taxon>Salegentibacter</taxon>
    </lineage>
</organism>
<proteinExistence type="predicted"/>
<dbReference type="Proteomes" id="UP000199116">
    <property type="component" value="Unassembled WGS sequence"/>
</dbReference>
<evidence type="ECO:0000313" key="9">
    <source>
        <dbReference type="Proteomes" id="UP000199116"/>
    </source>
</evidence>
<dbReference type="InterPro" id="IPR004960">
    <property type="entry name" value="LipA_acyltrans"/>
</dbReference>
<keyword evidence="9" id="KW-1185">Reference proteome</keyword>
<feature type="transmembrane region" description="Helical" evidence="7">
    <location>
        <begin position="12"/>
        <end position="39"/>
    </location>
</feature>
<gene>
    <name evidence="8" type="ORF">SAMN04488033_101287</name>
</gene>
<evidence type="ECO:0000313" key="8">
    <source>
        <dbReference type="EMBL" id="SFF59929.1"/>
    </source>
</evidence>
<keyword evidence="7" id="KW-1133">Transmembrane helix</keyword>
<dbReference type="PIRSF" id="PIRSF026649">
    <property type="entry name" value="MsbB"/>
    <property type="match status" value="1"/>
</dbReference>
<keyword evidence="3" id="KW-0997">Cell inner membrane</keyword>
<keyword evidence="2" id="KW-1003">Cell membrane</keyword>
<dbReference type="EMBL" id="FOOH01000001">
    <property type="protein sequence ID" value="SFF59929.1"/>
    <property type="molecule type" value="Genomic_DNA"/>
</dbReference>
<comment type="subcellular location">
    <subcellularLocation>
        <location evidence="1">Cell inner membrane</location>
    </subcellularLocation>
</comment>
<name>A0A1I2K0M1_9FLAO</name>
<keyword evidence="6" id="KW-0012">Acyltransferase</keyword>
<evidence type="ECO:0000256" key="7">
    <source>
        <dbReference type="SAM" id="Phobius"/>
    </source>
</evidence>
<reference evidence="9" key="1">
    <citation type="submission" date="2016-10" db="EMBL/GenBank/DDBJ databases">
        <authorList>
            <person name="Varghese N."/>
            <person name="Submissions S."/>
        </authorList>
    </citation>
    <scope>NUCLEOTIDE SEQUENCE [LARGE SCALE GENOMIC DNA]</scope>
    <source>
        <strain evidence="9">DSM 23515</strain>
    </source>
</reference>
<evidence type="ECO:0000256" key="1">
    <source>
        <dbReference type="ARBA" id="ARBA00004533"/>
    </source>
</evidence>
<evidence type="ECO:0000256" key="6">
    <source>
        <dbReference type="ARBA" id="ARBA00023315"/>
    </source>
</evidence>
<dbReference type="AlphaFoldDB" id="A0A1I2K0M1"/>
<keyword evidence="4 8" id="KW-0808">Transferase</keyword>
<dbReference type="GO" id="GO:0005886">
    <property type="term" value="C:plasma membrane"/>
    <property type="evidence" value="ECO:0007669"/>
    <property type="project" value="UniProtKB-SubCell"/>
</dbReference>
<evidence type="ECO:0000256" key="2">
    <source>
        <dbReference type="ARBA" id="ARBA00022475"/>
    </source>
</evidence>
<dbReference type="GO" id="GO:0016746">
    <property type="term" value="F:acyltransferase activity"/>
    <property type="evidence" value="ECO:0007669"/>
    <property type="project" value="UniProtKB-KW"/>
</dbReference>
<evidence type="ECO:0000256" key="5">
    <source>
        <dbReference type="ARBA" id="ARBA00023136"/>
    </source>
</evidence>
<protein>
    <submittedName>
        <fullName evidence="8">KDO2-lipid IV(A) lauroyltransferase</fullName>
    </submittedName>
</protein>